<name>W8C677_CERCA</name>
<dbReference type="OrthoDB" id="8023477at2759"/>
<reference evidence="3" key="2">
    <citation type="journal article" date="2014" name="BMC Genomics">
        <title>A genomic perspective to assessing quality of mass-reared SIT flies used in Mediterranean fruit fly (Ceratitis capitata) eradication in California.</title>
        <authorList>
            <person name="Calla B."/>
            <person name="Hall B."/>
            <person name="Hou S."/>
            <person name="Geib S.M."/>
        </authorList>
    </citation>
    <scope>NUCLEOTIDE SEQUENCE</scope>
</reference>
<evidence type="ECO:0000256" key="2">
    <source>
        <dbReference type="SAM" id="MobiDB-lite"/>
    </source>
</evidence>
<feature type="region of interest" description="Disordered" evidence="2">
    <location>
        <begin position="108"/>
        <end position="203"/>
    </location>
</feature>
<feature type="compositionally biased region" description="Pro residues" evidence="2">
    <location>
        <begin position="113"/>
        <end position="122"/>
    </location>
</feature>
<proteinExistence type="evidence at transcript level"/>
<evidence type="ECO:0000313" key="3">
    <source>
        <dbReference type="EMBL" id="JAC02117.1"/>
    </source>
</evidence>
<dbReference type="EMBL" id="GAMC01004439">
    <property type="protein sequence ID" value="JAC02117.1"/>
    <property type="molecule type" value="mRNA"/>
</dbReference>
<reference evidence="3" key="1">
    <citation type="submission" date="2013-07" db="EMBL/GenBank/DDBJ databases">
        <authorList>
            <person name="Geib S."/>
        </authorList>
    </citation>
    <scope>NUCLEOTIDE SEQUENCE</scope>
</reference>
<dbReference type="AlphaFoldDB" id="W8C677"/>
<sequence>MATQKDASFSSIPVFSSSSEFRVNASHFSGEDLNSFVEILEIIAKLQREQRENEERRNDQIEETRLLLQTSFHISEPSLNSLRCAPSPISSPTKERLSLCIYKNEPGAVSPQLLPPTTPLPKRPISQRSRSSDEDETYFSDVSIRLQRTPCRTPTTLPKKPRLLFPPSPEALKSAKNGSDSEESGIYPLANSSSTSAQKVPKTIRARKRLMSFEKPKRTIRLRILDLLLRRDHLHERKIATNGRNTKIAFSTLDLSVDRAQNEKYSNLALRLLRKMKKEFTTKEVGNENRAELEKLDKALSYMTL</sequence>
<feature type="coiled-coil region" evidence="1">
    <location>
        <begin position="37"/>
        <end position="64"/>
    </location>
</feature>
<organism evidence="3">
    <name type="scientific">Ceratitis capitata</name>
    <name type="common">Mediterranean fruit fly</name>
    <name type="synonym">Tephritis capitata</name>
    <dbReference type="NCBI Taxonomy" id="7213"/>
    <lineage>
        <taxon>Eukaryota</taxon>
        <taxon>Metazoa</taxon>
        <taxon>Ecdysozoa</taxon>
        <taxon>Arthropoda</taxon>
        <taxon>Hexapoda</taxon>
        <taxon>Insecta</taxon>
        <taxon>Pterygota</taxon>
        <taxon>Neoptera</taxon>
        <taxon>Endopterygota</taxon>
        <taxon>Diptera</taxon>
        <taxon>Brachycera</taxon>
        <taxon>Muscomorpha</taxon>
        <taxon>Tephritoidea</taxon>
        <taxon>Tephritidae</taxon>
        <taxon>Ceratitis</taxon>
        <taxon>Ceratitis</taxon>
    </lineage>
</organism>
<evidence type="ECO:0000256" key="1">
    <source>
        <dbReference type="SAM" id="Coils"/>
    </source>
</evidence>
<keyword evidence="1" id="KW-0175">Coiled coil</keyword>
<accession>W8C677</accession>
<protein>
    <submittedName>
        <fullName evidence="3">Uncharacterized protein</fullName>
    </submittedName>
</protein>